<dbReference type="EMBL" id="LUTU01000006">
    <property type="protein sequence ID" value="OAJ67840.1"/>
    <property type="molecule type" value="Genomic_DNA"/>
</dbReference>
<dbReference type="PATRIC" id="fig|38307.3.peg.1516"/>
<dbReference type="AlphaFoldDB" id="A0A1B6VKU9"/>
<dbReference type="Pfam" id="PF03572">
    <property type="entry name" value="Peptidase_S41"/>
    <property type="match status" value="1"/>
</dbReference>
<dbReference type="InterPro" id="IPR029045">
    <property type="entry name" value="ClpP/crotonase-like_dom_sf"/>
</dbReference>
<evidence type="ECO:0000313" key="2">
    <source>
        <dbReference type="EMBL" id="OAJ67840.1"/>
    </source>
</evidence>
<dbReference type="PANTHER" id="PTHR32060:SF30">
    <property type="entry name" value="CARBOXY-TERMINAL PROCESSING PROTEASE CTPA"/>
    <property type="match status" value="1"/>
</dbReference>
<dbReference type="GO" id="GO:0004175">
    <property type="term" value="F:endopeptidase activity"/>
    <property type="evidence" value="ECO:0007669"/>
    <property type="project" value="TreeGrafter"/>
</dbReference>
<protein>
    <submittedName>
        <fullName evidence="2">Peptidase S41</fullName>
    </submittedName>
</protein>
<name>A0A1B6VKU9_9PROT</name>
<dbReference type="PROSITE" id="PS50106">
    <property type="entry name" value="PDZ"/>
    <property type="match status" value="1"/>
</dbReference>
<accession>A0A1B6VKU9</accession>
<dbReference type="RefSeq" id="WP_064274239.1">
    <property type="nucleotide sequence ID" value="NZ_LUTU01000006.1"/>
</dbReference>
<dbReference type="Gene3D" id="2.30.42.10">
    <property type="match status" value="1"/>
</dbReference>
<dbReference type="Proteomes" id="UP000077786">
    <property type="component" value="Unassembled WGS sequence"/>
</dbReference>
<dbReference type="InterPro" id="IPR036034">
    <property type="entry name" value="PDZ_sf"/>
</dbReference>
<dbReference type="InterPro" id="IPR041489">
    <property type="entry name" value="PDZ_6"/>
</dbReference>
<feature type="domain" description="PDZ" evidence="1">
    <location>
        <begin position="215"/>
        <end position="282"/>
    </location>
</feature>
<dbReference type="SUPFAM" id="SSF50156">
    <property type="entry name" value="PDZ domain-like"/>
    <property type="match status" value="1"/>
</dbReference>
<organism evidence="2 3">
    <name type="scientific">Gluconobacter cerinus</name>
    <dbReference type="NCBI Taxonomy" id="38307"/>
    <lineage>
        <taxon>Bacteria</taxon>
        <taxon>Pseudomonadati</taxon>
        <taxon>Pseudomonadota</taxon>
        <taxon>Alphaproteobacteria</taxon>
        <taxon>Acetobacterales</taxon>
        <taxon>Acetobacteraceae</taxon>
        <taxon>Gluconobacter</taxon>
    </lineage>
</organism>
<gene>
    <name evidence="2" type="ORF">A0123_01479</name>
</gene>
<dbReference type="Pfam" id="PF17820">
    <property type="entry name" value="PDZ_6"/>
    <property type="match status" value="1"/>
</dbReference>
<evidence type="ECO:0000313" key="3">
    <source>
        <dbReference type="Proteomes" id="UP000077786"/>
    </source>
</evidence>
<dbReference type="Gene3D" id="3.90.226.10">
    <property type="entry name" value="2-enoyl-CoA Hydratase, Chain A, domain 1"/>
    <property type="match status" value="1"/>
</dbReference>
<dbReference type="GO" id="GO:0007165">
    <property type="term" value="P:signal transduction"/>
    <property type="evidence" value="ECO:0007669"/>
    <property type="project" value="TreeGrafter"/>
</dbReference>
<dbReference type="Gene3D" id="3.30.750.44">
    <property type="match status" value="1"/>
</dbReference>
<dbReference type="SUPFAM" id="SSF52096">
    <property type="entry name" value="ClpP/crotonase"/>
    <property type="match status" value="1"/>
</dbReference>
<dbReference type="OrthoDB" id="9812068at2"/>
<dbReference type="GO" id="GO:0006508">
    <property type="term" value="P:proteolysis"/>
    <property type="evidence" value="ECO:0007669"/>
    <property type="project" value="InterPro"/>
</dbReference>
<evidence type="ECO:0000259" key="1">
    <source>
        <dbReference type="PROSITE" id="PS50106"/>
    </source>
</evidence>
<proteinExistence type="predicted"/>
<sequence length="588" mass="61961">MDGVTISFFPPLLKDPSLRHAARPMILFLSHIRETACRPVLVLSLLTLALGGGIQPALAQTQATPSSTTPTAPEAAPAFSGGMTRDVLVAALGFLAPRTLDAHSAREFCIWGLDGLTAIDPTIIVTTNPAEDRDGQHIPETVTITRGQKAFFKHPLPADTSRTGWADLVTAAMDAAWSHSSTIREAGDDALLQGFFDELFNHMDPYSRYLGPTPAVADRTRRTGQSGTVGLTLGQKGHSIVVTAVNANGPAWEAGVDMGQRVVSVNGKSTHGQSPDTVQSWLDGDERTAVSLALASKGKRPATLKLMRAQVPPETVFASTMDAYTLLRITSFSTQTAEEISQYLDQVVEDDTPDGPGATQAAGKAKRPAGIIIDLRGDRGGVLQQAVTAAALFLDHGVAVTTHGRDPQANHIWAVQGGDMTSGAPIVILVDGRTASAAEILAAALADHRRAVVIGSETLGKGLVQVIGQMPNGGELFVTWSRNQAPLGWPIQGLGVMPQVCTSRGSDDLHAQLDALKNGNAPQAGAVQMARAARYPVPVARILDIRRHCPAAIGTDADMDTARFMLSSASAYKAALEAVPDENTAPLH</sequence>
<dbReference type="SMART" id="SM00245">
    <property type="entry name" value="TSPc"/>
    <property type="match status" value="1"/>
</dbReference>
<reference evidence="2 3" key="1">
    <citation type="submission" date="2016-03" db="EMBL/GenBank/DDBJ databases">
        <title>Draft genome sequence of Gluconobacter cerinus strain CECT 9110.</title>
        <authorList>
            <person name="Sainz F."/>
            <person name="Mas A."/>
            <person name="Torija M.J."/>
        </authorList>
    </citation>
    <scope>NUCLEOTIDE SEQUENCE [LARGE SCALE GENOMIC DNA]</scope>
    <source>
        <strain evidence="2 3">CECT 9110</strain>
    </source>
</reference>
<dbReference type="InterPro" id="IPR005151">
    <property type="entry name" value="Tail-specific_protease"/>
</dbReference>
<dbReference type="GO" id="GO:0008236">
    <property type="term" value="F:serine-type peptidase activity"/>
    <property type="evidence" value="ECO:0007669"/>
    <property type="project" value="InterPro"/>
</dbReference>
<comment type="caution">
    <text evidence="2">The sequence shown here is derived from an EMBL/GenBank/DDBJ whole genome shotgun (WGS) entry which is preliminary data.</text>
</comment>
<dbReference type="InterPro" id="IPR001478">
    <property type="entry name" value="PDZ"/>
</dbReference>
<dbReference type="PANTHER" id="PTHR32060">
    <property type="entry name" value="TAIL-SPECIFIC PROTEASE"/>
    <property type="match status" value="1"/>
</dbReference>
<dbReference type="GO" id="GO:0030288">
    <property type="term" value="C:outer membrane-bounded periplasmic space"/>
    <property type="evidence" value="ECO:0007669"/>
    <property type="project" value="TreeGrafter"/>
</dbReference>